<comment type="caution">
    <text evidence="4">The sequence shown here is derived from an EMBL/GenBank/DDBJ whole genome shotgun (WGS) entry which is preliminary data.</text>
</comment>
<accession>A0A8X8ZI04</accession>
<dbReference type="Pfam" id="PF14547">
    <property type="entry name" value="Hydrophob_seed"/>
    <property type="match status" value="1"/>
</dbReference>
<feature type="region of interest" description="Disordered" evidence="1">
    <location>
        <begin position="49"/>
        <end position="115"/>
    </location>
</feature>
<organism evidence="4">
    <name type="scientific">Salvia splendens</name>
    <name type="common">Scarlet sage</name>
    <dbReference type="NCBI Taxonomy" id="180675"/>
    <lineage>
        <taxon>Eukaryota</taxon>
        <taxon>Viridiplantae</taxon>
        <taxon>Streptophyta</taxon>
        <taxon>Embryophyta</taxon>
        <taxon>Tracheophyta</taxon>
        <taxon>Spermatophyta</taxon>
        <taxon>Magnoliopsida</taxon>
        <taxon>eudicotyledons</taxon>
        <taxon>Gunneridae</taxon>
        <taxon>Pentapetalae</taxon>
        <taxon>asterids</taxon>
        <taxon>lamiids</taxon>
        <taxon>Lamiales</taxon>
        <taxon>Lamiaceae</taxon>
        <taxon>Nepetoideae</taxon>
        <taxon>Mentheae</taxon>
        <taxon>Salviinae</taxon>
        <taxon>Salvia</taxon>
        <taxon>Salvia subgen. Calosphace</taxon>
        <taxon>core Calosphace</taxon>
    </lineage>
</organism>
<proteinExistence type="predicted"/>
<evidence type="ECO:0000256" key="1">
    <source>
        <dbReference type="SAM" id="MobiDB-lite"/>
    </source>
</evidence>
<keyword evidence="5" id="KW-1185">Reference proteome</keyword>
<dbReference type="SUPFAM" id="SSF47699">
    <property type="entry name" value="Bifunctional inhibitor/lipid-transfer protein/seed storage 2S albumin"/>
    <property type="match status" value="1"/>
</dbReference>
<evidence type="ECO:0000313" key="4">
    <source>
        <dbReference type="EMBL" id="KAG6405506.1"/>
    </source>
</evidence>
<evidence type="ECO:0000313" key="5">
    <source>
        <dbReference type="Proteomes" id="UP000298416"/>
    </source>
</evidence>
<protein>
    <recommendedName>
        <fullName evidence="3">Hydrophobic seed protein domain-containing protein</fullName>
    </recommendedName>
</protein>
<dbReference type="AlphaFoldDB" id="A0A8X8ZI04"/>
<gene>
    <name evidence="4" type="ORF">SASPL_133096</name>
</gene>
<dbReference type="InterPro" id="IPR036312">
    <property type="entry name" value="Bifun_inhib/LTP/seed_sf"/>
</dbReference>
<keyword evidence="2" id="KW-0812">Transmembrane</keyword>
<keyword evidence="2" id="KW-0472">Membrane</keyword>
<evidence type="ECO:0000259" key="3">
    <source>
        <dbReference type="Pfam" id="PF14547"/>
    </source>
</evidence>
<sequence>MVQHIIIFICNIFNMDNYKIAQIIIFLNLGTLLVTIACPYCEIPTPPKVKPPHPPKPPAPTPTPKPHVPKPPTPTVPPKVKPPYHPKPTPTVPPKVKPPPEVKPPPTVPKPPVVEPPVVPKPPVVTPTPPVVPKPPVVEARIRCTLKCACVDLLGGLVHIGVGPSTKEKCCPVLEGLAGLDAALCLCTTIKAKLLDINIILPIALEVLVGCGKNPPSGFQCPA</sequence>
<feature type="domain" description="Hydrophobic seed protein" evidence="3">
    <location>
        <begin position="149"/>
        <end position="222"/>
    </location>
</feature>
<dbReference type="Gene3D" id="1.10.110.10">
    <property type="entry name" value="Plant lipid-transfer and hydrophobic proteins"/>
    <property type="match status" value="1"/>
</dbReference>
<dbReference type="CDD" id="cd01958">
    <property type="entry name" value="HPS_like"/>
    <property type="match status" value="1"/>
</dbReference>
<dbReference type="InterPro" id="IPR051636">
    <property type="entry name" value="Plant_LTP/defense-related"/>
</dbReference>
<feature type="transmembrane region" description="Helical" evidence="2">
    <location>
        <begin position="20"/>
        <end position="41"/>
    </location>
</feature>
<keyword evidence="2" id="KW-1133">Transmembrane helix</keyword>
<dbReference type="Proteomes" id="UP000298416">
    <property type="component" value="Unassembled WGS sequence"/>
</dbReference>
<reference evidence="4" key="1">
    <citation type="submission" date="2018-01" db="EMBL/GenBank/DDBJ databases">
        <authorList>
            <person name="Mao J.F."/>
        </authorList>
    </citation>
    <scope>NUCLEOTIDE SEQUENCE</scope>
    <source>
        <strain evidence="4">Huo1</strain>
        <tissue evidence="4">Leaf</tissue>
    </source>
</reference>
<dbReference type="EMBL" id="PNBA02000012">
    <property type="protein sequence ID" value="KAG6405506.1"/>
    <property type="molecule type" value="Genomic_DNA"/>
</dbReference>
<dbReference type="PRINTS" id="PR01217">
    <property type="entry name" value="PRICHEXTENSN"/>
</dbReference>
<reference evidence="4" key="2">
    <citation type="submission" date="2020-08" db="EMBL/GenBank/DDBJ databases">
        <title>Plant Genome Project.</title>
        <authorList>
            <person name="Zhang R.-G."/>
        </authorList>
    </citation>
    <scope>NUCLEOTIDE SEQUENCE</scope>
    <source>
        <strain evidence="4">Huo1</strain>
        <tissue evidence="4">Leaf</tissue>
    </source>
</reference>
<evidence type="ECO:0000256" key="2">
    <source>
        <dbReference type="SAM" id="Phobius"/>
    </source>
</evidence>
<dbReference type="InterPro" id="IPR027923">
    <property type="entry name" value="Hydrophob_seed_dom"/>
</dbReference>
<dbReference type="PANTHER" id="PTHR31731">
    <property type="match status" value="1"/>
</dbReference>
<name>A0A8X8ZI04_SALSN</name>